<evidence type="ECO:0000313" key="2">
    <source>
        <dbReference type="Proteomes" id="UP000515823"/>
    </source>
</evidence>
<dbReference type="PANTHER" id="PTHR42967:SF1">
    <property type="entry name" value="MBL FOLD METALLO-HYDROLASE"/>
    <property type="match status" value="1"/>
</dbReference>
<dbReference type="Gene3D" id="3.60.15.10">
    <property type="entry name" value="Ribonuclease Z/Hydroxyacylglutathione hydrolase-like"/>
    <property type="match status" value="1"/>
</dbReference>
<reference evidence="1 2" key="1">
    <citation type="submission" date="2020-08" db="EMBL/GenBank/DDBJ databases">
        <authorList>
            <person name="Liu C."/>
            <person name="Sun Q."/>
        </authorList>
    </citation>
    <scope>NUCLEOTIDE SEQUENCE [LARGE SCALE GENOMIC DNA]</scope>
    <source>
        <strain evidence="1 2">NSJ-38</strain>
    </source>
</reference>
<dbReference type="Proteomes" id="UP000515823">
    <property type="component" value="Chromosome"/>
</dbReference>
<keyword evidence="1" id="KW-0378">Hydrolase</keyword>
<sequence>MKITYIHHSSFSIEFPNAVFLFDYYAGELPEFPREKDIFVLASHKHDDHFRVSVLSLAEIYPNIHFLLSKDIRMSRAYLERIKVPASAYDKISYIGKNASAEFIVGGSVLQVETLASTDEGVAFLLSYEGKSLYHAGDLNWWTWIGETEAEYEDMTRRFQTEIQKMDGRHFDAAFVPLDPRQEERYWWGFDYFMRKTDTDVVFPMHFQMDYTVMDRLLEEPVSEPYRGKIKRIRKEGETFSC</sequence>
<dbReference type="InterPro" id="IPR036866">
    <property type="entry name" value="RibonucZ/Hydroxyglut_hydro"/>
</dbReference>
<dbReference type="SUPFAM" id="SSF56281">
    <property type="entry name" value="Metallo-hydrolase/oxidoreductase"/>
    <property type="match status" value="1"/>
</dbReference>
<dbReference type="AlphaFoldDB" id="A0A7G9G4H2"/>
<dbReference type="RefSeq" id="WP_249302933.1">
    <property type="nucleotide sequence ID" value="NZ_CP060634.1"/>
</dbReference>
<organism evidence="1 2">
    <name type="scientific">Qiania dongpingensis</name>
    <dbReference type="NCBI Taxonomy" id="2763669"/>
    <lineage>
        <taxon>Bacteria</taxon>
        <taxon>Bacillati</taxon>
        <taxon>Bacillota</taxon>
        <taxon>Clostridia</taxon>
        <taxon>Lachnospirales</taxon>
        <taxon>Lachnospiraceae</taxon>
        <taxon>Qiania</taxon>
    </lineage>
</organism>
<dbReference type="GO" id="GO:0016787">
    <property type="term" value="F:hydrolase activity"/>
    <property type="evidence" value="ECO:0007669"/>
    <property type="project" value="UniProtKB-KW"/>
</dbReference>
<evidence type="ECO:0000313" key="1">
    <source>
        <dbReference type="EMBL" id="QNM05704.1"/>
    </source>
</evidence>
<name>A0A7G9G4H2_9FIRM</name>
<accession>A0A7G9G4H2</accession>
<dbReference type="KEGG" id="qdo:H9Q78_00585"/>
<dbReference type="Pfam" id="PF13483">
    <property type="entry name" value="Lactamase_B_3"/>
    <property type="match status" value="1"/>
</dbReference>
<keyword evidence="2" id="KW-1185">Reference proteome</keyword>
<dbReference type="EMBL" id="CP060634">
    <property type="protein sequence ID" value="QNM05704.1"/>
    <property type="molecule type" value="Genomic_DNA"/>
</dbReference>
<dbReference type="PANTHER" id="PTHR42967">
    <property type="entry name" value="METAL DEPENDENT HYDROLASE"/>
    <property type="match status" value="1"/>
</dbReference>
<proteinExistence type="predicted"/>
<protein>
    <submittedName>
        <fullName evidence="1">MBL fold metallo-hydrolase</fullName>
    </submittedName>
</protein>
<gene>
    <name evidence="1" type="ORF">H9Q78_00585</name>
</gene>